<reference evidence="3" key="2">
    <citation type="submission" date="2018-10" db="EMBL/GenBank/DDBJ databases">
        <authorList>
            <person name="Peiro R."/>
            <person name="Begona"/>
            <person name="Cbmso G."/>
            <person name="Lopez M."/>
            <person name="Gonzalez S."/>
            <person name="Sacristan E."/>
            <person name="Castillo E."/>
        </authorList>
    </citation>
    <scope>NUCLEOTIDE SEQUENCE [LARGE SCALE GENOMIC DNA]</scope>
</reference>
<sequence length="57" mass="6904">MTFKIDHTPFDESRELDCIEARRQRLAMPFDARELDKLPQPTDDDPPYRPWWVVDRS</sequence>
<reference evidence="1 4" key="3">
    <citation type="submission" date="2019-11" db="EMBL/GenBank/DDBJ databases">
        <title>Whole-genome sequence of Rhodoplanes serenus DSM 18633, type strain.</title>
        <authorList>
            <person name="Kyndt J.A."/>
            <person name="Meyer T.E."/>
        </authorList>
    </citation>
    <scope>NUCLEOTIDE SEQUENCE [LARGE SCALE GENOMIC DNA]</scope>
    <source>
        <strain evidence="1 4">DSM 18633</strain>
    </source>
</reference>
<dbReference type="Proteomes" id="UP000289200">
    <property type="component" value="Unassembled WGS sequence"/>
</dbReference>
<keyword evidence="3" id="KW-1185">Reference proteome</keyword>
<proteinExistence type="predicted"/>
<evidence type="ECO:0000313" key="2">
    <source>
        <dbReference type="EMBL" id="VCU09883.1"/>
    </source>
</evidence>
<dbReference type="Proteomes" id="UP000438991">
    <property type="component" value="Unassembled WGS sequence"/>
</dbReference>
<name>A0A447CXG1_9BRAD</name>
<evidence type="ECO:0000313" key="3">
    <source>
        <dbReference type="Proteomes" id="UP000289200"/>
    </source>
</evidence>
<evidence type="ECO:0000313" key="1">
    <source>
        <dbReference type="EMBL" id="MTW18686.1"/>
    </source>
</evidence>
<accession>A0A447CXG1</accession>
<dbReference type="AlphaFoldDB" id="A0A447CXG1"/>
<reference evidence="2" key="1">
    <citation type="submission" date="2018-10" db="EMBL/GenBank/DDBJ databases">
        <authorList>
            <person name="Peiro R."/>
            <person name="Begona"/>
            <person name="Cbmso G."/>
            <person name="Lopez M."/>
            <person name="Gonzalez S."/>
            <person name="Sacristan E."/>
            <person name="Castillo E."/>
        </authorList>
    </citation>
    <scope>NUCLEOTIDE SEQUENCE</scope>
    <source>
        <strain evidence="2">Rhod_genome</strain>
    </source>
</reference>
<protein>
    <submittedName>
        <fullName evidence="2">Uncharacterized protein</fullName>
    </submittedName>
</protein>
<comment type="caution">
    <text evidence="2">The sequence shown here is derived from an EMBL/GenBank/DDBJ whole genome shotgun (WGS) entry which is preliminary data.</text>
</comment>
<dbReference type="EMBL" id="WNKV01000019">
    <property type="protein sequence ID" value="MTW18686.1"/>
    <property type="molecule type" value="Genomic_DNA"/>
</dbReference>
<organism evidence="2 3">
    <name type="scientific">Rhodoplanes serenus</name>
    <dbReference type="NCBI Taxonomy" id="200615"/>
    <lineage>
        <taxon>Bacteria</taxon>
        <taxon>Pseudomonadati</taxon>
        <taxon>Pseudomonadota</taxon>
        <taxon>Alphaproteobacteria</taxon>
        <taxon>Hyphomicrobiales</taxon>
        <taxon>Nitrobacteraceae</taxon>
        <taxon>Rhodoplanes</taxon>
    </lineage>
</organism>
<gene>
    <name evidence="1" type="ORF">GJ689_21015</name>
    <name evidence="2" type="ORF">RHODGE_RHODGE_03050</name>
</gene>
<dbReference type="RefSeq" id="WP_155481099.1">
    <property type="nucleotide sequence ID" value="NZ_NPEW01000371.1"/>
</dbReference>
<evidence type="ECO:0000313" key="4">
    <source>
        <dbReference type="Proteomes" id="UP000438991"/>
    </source>
</evidence>
<dbReference type="EMBL" id="UWOC01000157">
    <property type="protein sequence ID" value="VCU09883.1"/>
    <property type="molecule type" value="Genomic_DNA"/>
</dbReference>